<dbReference type="AlphaFoldDB" id="A0A8T0BTI6"/>
<comment type="caution">
    <text evidence="9">The sequence shown here is derived from an EMBL/GenBank/DDBJ whole genome shotgun (WGS) entry which is preliminary data.</text>
</comment>
<evidence type="ECO:0000256" key="3">
    <source>
        <dbReference type="ARBA" id="ARBA00023157"/>
    </source>
</evidence>
<protein>
    <recommendedName>
        <fullName evidence="8">SRCR domain-containing protein</fullName>
    </recommendedName>
</protein>
<feature type="signal peptide" evidence="7">
    <location>
        <begin position="1"/>
        <end position="21"/>
    </location>
</feature>
<evidence type="ECO:0000256" key="2">
    <source>
        <dbReference type="ARBA" id="ARBA00022737"/>
    </source>
</evidence>
<evidence type="ECO:0000256" key="4">
    <source>
        <dbReference type="ARBA" id="ARBA00023180"/>
    </source>
</evidence>
<name>A0A8T0BTI6_SILME</name>
<keyword evidence="2" id="KW-0677">Repeat</keyword>
<evidence type="ECO:0000313" key="10">
    <source>
        <dbReference type="Proteomes" id="UP000606274"/>
    </source>
</evidence>
<feature type="compositionally biased region" description="Polar residues" evidence="6">
    <location>
        <begin position="297"/>
        <end position="313"/>
    </location>
</feature>
<feature type="disulfide bond" evidence="5">
    <location>
        <begin position="188"/>
        <end position="198"/>
    </location>
</feature>
<evidence type="ECO:0000256" key="6">
    <source>
        <dbReference type="SAM" id="MobiDB-lite"/>
    </source>
</evidence>
<dbReference type="Gene3D" id="3.10.250.10">
    <property type="entry name" value="SRCR-like domain"/>
    <property type="match status" value="2"/>
</dbReference>
<feature type="domain" description="SRCR" evidence="8">
    <location>
        <begin position="118"/>
        <end position="219"/>
    </location>
</feature>
<dbReference type="PANTHER" id="PTHR48071">
    <property type="entry name" value="SRCR DOMAIN-CONTAINING PROTEIN"/>
    <property type="match status" value="1"/>
</dbReference>
<feature type="domain" description="SRCR" evidence="8">
    <location>
        <begin position="17"/>
        <end position="114"/>
    </location>
</feature>
<dbReference type="FunFam" id="3.10.250.10:FF:000010">
    <property type="entry name" value="T-cell differentiation antigen CD6"/>
    <property type="match status" value="1"/>
</dbReference>
<dbReference type="InterPro" id="IPR001190">
    <property type="entry name" value="SRCR"/>
</dbReference>
<feature type="region of interest" description="Disordered" evidence="6">
    <location>
        <begin position="295"/>
        <end position="348"/>
    </location>
</feature>
<feature type="compositionally biased region" description="Polar residues" evidence="6">
    <location>
        <begin position="488"/>
        <end position="516"/>
    </location>
</feature>
<accession>A0A8T0BTI6</accession>
<dbReference type="SUPFAM" id="SSF56487">
    <property type="entry name" value="SRCR-like"/>
    <property type="match status" value="1"/>
</dbReference>
<keyword evidence="3 5" id="KW-1015">Disulfide bond</keyword>
<evidence type="ECO:0000256" key="7">
    <source>
        <dbReference type="SAM" id="SignalP"/>
    </source>
</evidence>
<dbReference type="GO" id="GO:0016020">
    <property type="term" value="C:membrane"/>
    <property type="evidence" value="ECO:0007669"/>
    <property type="project" value="InterPro"/>
</dbReference>
<keyword evidence="4" id="KW-0325">Glycoprotein</keyword>
<dbReference type="PANTHER" id="PTHR48071:SF26">
    <property type="entry name" value="ANTIGEN WC1.1-LIKE"/>
    <property type="match status" value="1"/>
</dbReference>
<organism evidence="9 10">
    <name type="scientific">Silurus meridionalis</name>
    <name type="common">Southern catfish</name>
    <name type="synonym">Silurus soldatovi meridionalis</name>
    <dbReference type="NCBI Taxonomy" id="175797"/>
    <lineage>
        <taxon>Eukaryota</taxon>
        <taxon>Metazoa</taxon>
        <taxon>Chordata</taxon>
        <taxon>Craniata</taxon>
        <taxon>Vertebrata</taxon>
        <taxon>Euteleostomi</taxon>
        <taxon>Actinopterygii</taxon>
        <taxon>Neopterygii</taxon>
        <taxon>Teleostei</taxon>
        <taxon>Ostariophysi</taxon>
        <taxon>Siluriformes</taxon>
        <taxon>Siluridae</taxon>
        <taxon>Silurus</taxon>
    </lineage>
</organism>
<dbReference type="PROSITE" id="PS00420">
    <property type="entry name" value="SRCR_1"/>
    <property type="match status" value="1"/>
</dbReference>
<proteinExistence type="predicted"/>
<sequence length="552" mass="60060">MEFLLMTVFLQALCMHQGLEGGLLTLRLENCSGTLLALHHGRWVAVNSREQRDDTRKDMAQLCNDLGCEEIFAENATGSINTCQSNCTIINSSLYNCAKAAPENCSSVIEIVCEWQAVQLIGGKDRCAGRVELFSTGGWGTVCDDGWDLNGGNVVCAQLGCGTALKVMGENGDFDPGSGPIHISHLNCSGTEKNLWQCTGLQKDRNYCGHKEDAAVVCSGSSYTPFITIKTFTTDLTNWTTEIVTEAAAEDESGGISAPVLGCIVLSVTLFLLLFSNAVQCAYYKKQNGGIEIRRASQVSQQGNSHTSNNSNYERYYNPDSPTPATANNCEHTPAHDSGSTSSGECYENTETENLLNPVVSQFHPEYCIKMTPLNNTSEAAKKYSEDLFDSDSTSSGECYENTGPCLYTFEGDPSLPEQPSLSYPKPQMEGNSSVSQPYYPDQAPVAADSFDSESTSSEECYENIGTDAETCLQTLEEDISFPEQPPLSHTQPQMAENSSVFQTYTPDQDDSSTSSEEAYENVAEIEENCFAGSERTAHSSSDSDYDDVCNW</sequence>
<comment type="caution">
    <text evidence="5">Lacks conserved residue(s) required for the propagation of feature annotation.</text>
</comment>
<dbReference type="PRINTS" id="PR00258">
    <property type="entry name" value="SPERACTRCPTR"/>
</dbReference>
<dbReference type="InterPro" id="IPR036772">
    <property type="entry name" value="SRCR-like_dom_sf"/>
</dbReference>
<keyword evidence="10" id="KW-1185">Reference proteome</keyword>
<evidence type="ECO:0000259" key="8">
    <source>
        <dbReference type="PROSITE" id="PS50287"/>
    </source>
</evidence>
<dbReference type="SMART" id="SM00202">
    <property type="entry name" value="SR"/>
    <property type="match status" value="1"/>
</dbReference>
<dbReference type="OrthoDB" id="536948at2759"/>
<evidence type="ECO:0000256" key="1">
    <source>
        <dbReference type="ARBA" id="ARBA00022729"/>
    </source>
</evidence>
<evidence type="ECO:0000256" key="5">
    <source>
        <dbReference type="PROSITE-ProRule" id="PRU00196"/>
    </source>
</evidence>
<keyword evidence="1 7" id="KW-0732">Signal</keyword>
<feature type="compositionally biased region" description="Acidic residues" evidence="6">
    <location>
        <begin position="518"/>
        <end position="528"/>
    </location>
</feature>
<evidence type="ECO:0000313" key="9">
    <source>
        <dbReference type="EMBL" id="KAF7708837.1"/>
    </source>
</evidence>
<dbReference type="EMBL" id="JABFDY010000004">
    <property type="protein sequence ID" value="KAF7708837.1"/>
    <property type="molecule type" value="Genomic_DNA"/>
</dbReference>
<dbReference type="Pfam" id="PF00530">
    <property type="entry name" value="SRCR"/>
    <property type="match status" value="1"/>
</dbReference>
<dbReference type="Proteomes" id="UP000606274">
    <property type="component" value="Unassembled WGS sequence"/>
</dbReference>
<feature type="region of interest" description="Disordered" evidence="6">
    <location>
        <begin position="483"/>
        <end position="552"/>
    </location>
</feature>
<feature type="region of interest" description="Disordered" evidence="6">
    <location>
        <begin position="410"/>
        <end position="461"/>
    </location>
</feature>
<feature type="disulfide bond" evidence="5">
    <location>
        <begin position="87"/>
        <end position="97"/>
    </location>
</feature>
<gene>
    <name evidence="9" type="ORF">HF521_017894</name>
</gene>
<feature type="chain" id="PRO_5035764469" description="SRCR domain-containing protein" evidence="7">
    <location>
        <begin position="22"/>
        <end position="552"/>
    </location>
</feature>
<reference evidence="9" key="1">
    <citation type="submission" date="2020-08" db="EMBL/GenBank/DDBJ databases">
        <title>Chromosome-level assembly of Southern catfish (Silurus meridionalis) provides insights into visual adaptation to the nocturnal and benthic lifestyles.</title>
        <authorList>
            <person name="Zhang Y."/>
            <person name="Wang D."/>
            <person name="Peng Z."/>
        </authorList>
    </citation>
    <scope>NUCLEOTIDE SEQUENCE</scope>
    <source>
        <strain evidence="9">SWU-2019-XX</strain>
        <tissue evidence="9">Muscle</tissue>
    </source>
</reference>
<dbReference type="PROSITE" id="PS50287">
    <property type="entry name" value="SRCR_2"/>
    <property type="match status" value="2"/>
</dbReference>